<dbReference type="SMART" id="SM00382">
    <property type="entry name" value="AAA"/>
    <property type="match status" value="1"/>
</dbReference>
<dbReference type="PROSITE" id="PS50929">
    <property type="entry name" value="ABC_TM1F"/>
    <property type="match status" value="1"/>
</dbReference>
<proteinExistence type="inferred from homology"/>
<reference evidence="13 14" key="1">
    <citation type="submission" date="2006-03" db="EMBL/GenBank/DDBJ databases">
        <title>Complete sequence of Rhodopseudomonas palustris BisB5.</title>
        <authorList>
            <consortium name="US DOE Joint Genome Institute"/>
            <person name="Copeland A."/>
            <person name="Lucas S."/>
            <person name="Lapidus A."/>
            <person name="Barry K."/>
            <person name="Detter J.C."/>
            <person name="Glavina del Rio T."/>
            <person name="Hammon N."/>
            <person name="Israni S."/>
            <person name="Dalin E."/>
            <person name="Tice H."/>
            <person name="Pitluck S."/>
            <person name="Chain P."/>
            <person name="Malfatti S."/>
            <person name="Shin M."/>
            <person name="Vergez L."/>
            <person name="Schmutz J."/>
            <person name="Larimer F."/>
            <person name="Land M."/>
            <person name="Hauser L."/>
            <person name="Pelletier D.A."/>
            <person name="Kyrpides N."/>
            <person name="Lykidis A."/>
            <person name="Oda Y."/>
            <person name="Harwood C.S."/>
            <person name="Richardson P."/>
        </authorList>
    </citation>
    <scope>NUCLEOTIDE SEQUENCE [LARGE SCALE GENOMIC DNA]</scope>
    <source>
        <strain evidence="13 14">BisB5</strain>
    </source>
</reference>
<evidence type="ECO:0000256" key="7">
    <source>
        <dbReference type="ARBA" id="ARBA00022989"/>
    </source>
</evidence>
<comment type="subcellular location">
    <subcellularLocation>
        <location evidence="1">Cell membrane</location>
        <topology evidence="1">Multi-pass membrane protein</topology>
    </subcellularLocation>
</comment>
<dbReference type="GO" id="GO:0005886">
    <property type="term" value="C:plasma membrane"/>
    <property type="evidence" value="ECO:0007669"/>
    <property type="project" value="UniProtKB-SubCell"/>
</dbReference>
<comment type="similarity">
    <text evidence="2">Belongs to the ABC transporter superfamily.</text>
</comment>
<protein>
    <submittedName>
        <fullName evidence="13">ABC transporter-like</fullName>
    </submittedName>
</protein>
<dbReference type="InterPro" id="IPR017871">
    <property type="entry name" value="ABC_transporter-like_CS"/>
</dbReference>
<feature type="domain" description="ABC transporter" evidence="11">
    <location>
        <begin position="416"/>
        <end position="629"/>
    </location>
</feature>
<dbReference type="AlphaFoldDB" id="Q130Y8"/>
<feature type="transmembrane region" description="Helical" evidence="10">
    <location>
        <begin position="319"/>
        <end position="343"/>
    </location>
</feature>
<evidence type="ECO:0000256" key="5">
    <source>
        <dbReference type="ARBA" id="ARBA00022741"/>
    </source>
</evidence>
<evidence type="ECO:0000256" key="4">
    <source>
        <dbReference type="ARBA" id="ARBA00022692"/>
    </source>
</evidence>
<feature type="transmembrane region" description="Helical" evidence="10">
    <location>
        <begin position="77"/>
        <end position="98"/>
    </location>
</feature>
<name>Q130Y8_RHOPS</name>
<dbReference type="Pfam" id="PF00005">
    <property type="entry name" value="ABC_tran"/>
    <property type="match status" value="1"/>
</dbReference>
<keyword evidence="6" id="KW-0067">ATP-binding</keyword>
<dbReference type="SUPFAM" id="SSF90123">
    <property type="entry name" value="ABC transporter transmembrane region"/>
    <property type="match status" value="1"/>
</dbReference>
<dbReference type="HOGENOM" id="CLU_007587_6_1_5"/>
<dbReference type="KEGG" id="rpd:RPD_4132"/>
<feature type="domain" description="ABC transmembrane type-1" evidence="12">
    <location>
        <begin position="86"/>
        <end position="378"/>
    </location>
</feature>
<dbReference type="PROSITE" id="PS50893">
    <property type="entry name" value="ABC_TRANSPORTER_2"/>
    <property type="match status" value="1"/>
</dbReference>
<sequence>MGSPPSLVVTVMLGCDKRARQAAVVRPTYNFRPTLSARRVPHRRSSSVSNISSTLATVWRIAVPYFKSEDGRMGRTLLATVVVIELAVVGLTVLFNRWNNVFYNALQERDYDVFAYQLAYFCVLAAIWIALKVYQLYLNQWLQIRWRRWMTERYLGDWLYESNHYQMQLLGDAADNPDQRIAEDTQLFVERTLLLGVGLLNAVVTLASFVVILWGLSNEAPLHVFGQDIPIPGYLVWGALIYATIGTALTHWIGSPLADLNFRQQRFEADFRFNLVRARENSEQIALLRGESAERGKLSSRFGLVAENFMRIMTRTKRLTAFTASYSQASIIFPYILVAPAYFAQKVQLGGLMQTASAFNSVQDSLSFFISAYRTLAEWQSVVTRLDGFEASIRNANALRANPGVTRVSAPSGDAIKLDDLSLTLPAGQRLMSADDFQIRSKERTLIVGPSGSGKSTLFRAIAGIWPFGSGSIAIPPGASVMMLPQRPYFPVGELHAAIVYPSEAEAFTSAQVAEVLKEVGLPALADRLAEHGHWNRTLSLGEQQRLGVARALLHGPQYLFLDEATASLDEPSEAALYQLLDHKLPDTTIVSIGHRSTLNAFHDRDAILTRSGEGFALQDKTAAAAPAAS</sequence>
<evidence type="ECO:0000256" key="1">
    <source>
        <dbReference type="ARBA" id="ARBA00004651"/>
    </source>
</evidence>
<evidence type="ECO:0000256" key="2">
    <source>
        <dbReference type="ARBA" id="ARBA00005417"/>
    </source>
</evidence>
<evidence type="ECO:0000256" key="3">
    <source>
        <dbReference type="ARBA" id="ARBA00022448"/>
    </source>
</evidence>
<keyword evidence="3" id="KW-0813">Transport</keyword>
<evidence type="ECO:0000256" key="9">
    <source>
        <dbReference type="ARBA" id="ARBA00024722"/>
    </source>
</evidence>
<evidence type="ECO:0000313" key="13">
    <source>
        <dbReference type="EMBL" id="ABE41351.1"/>
    </source>
</evidence>
<evidence type="ECO:0000313" key="14">
    <source>
        <dbReference type="Proteomes" id="UP000001818"/>
    </source>
</evidence>
<keyword evidence="7 10" id="KW-1133">Transmembrane helix</keyword>
<keyword evidence="8 10" id="KW-0472">Membrane</keyword>
<dbReference type="eggNOG" id="COG4178">
    <property type="taxonomic scope" value="Bacteria"/>
</dbReference>
<dbReference type="Proteomes" id="UP000001818">
    <property type="component" value="Chromosome"/>
</dbReference>
<feature type="transmembrane region" description="Helical" evidence="10">
    <location>
        <begin position="234"/>
        <end position="254"/>
    </location>
</feature>
<dbReference type="InterPro" id="IPR011527">
    <property type="entry name" value="ABC1_TM_dom"/>
</dbReference>
<dbReference type="PANTHER" id="PTHR11384">
    <property type="entry name" value="ATP-BINDING CASSETTE, SUB-FAMILY D MEMBER"/>
    <property type="match status" value="1"/>
</dbReference>
<dbReference type="InterPro" id="IPR003593">
    <property type="entry name" value="AAA+_ATPase"/>
</dbReference>
<evidence type="ECO:0000259" key="11">
    <source>
        <dbReference type="PROSITE" id="PS50893"/>
    </source>
</evidence>
<dbReference type="PANTHER" id="PTHR11384:SF59">
    <property type="entry name" value="LYSOSOMAL COBALAMIN TRANSPORTER ABCD4"/>
    <property type="match status" value="1"/>
</dbReference>
<dbReference type="GO" id="GO:0140359">
    <property type="term" value="F:ABC-type transporter activity"/>
    <property type="evidence" value="ECO:0007669"/>
    <property type="project" value="InterPro"/>
</dbReference>
<dbReference type="GO" id="GO:0016887">
    <property type="term" value="F:ATP hydrolysis activity"/>
    <property type="evidence" value="ECO:0007669"/>
    <property type="project" value="InterPro"/>
</dbReference>
<accession>Q130Y8</accession>
<dbReference type="EMBL" id="CP000283">
    <property type="protein sequence ID" value="ABE41351.1"/>
    <property type="molecule type" value="Genomic_DNA"/>
</dbReference>
<gene>
    <name evidence="13" type="ordered locus">RPD_4132</name>
</gene>
<dbReference type="InterPro" id="IPR027417">
    <property type="entry name" value="P-loop_NTPase"/>
</dbReference>
<dbReference type="Pfam" id="PF06472">
    <property type="entry name" value="ABC_membrane_2"/>
    <property type="match status" value="1"/>
</dbReference>
<dbReference type="GO" id="GO:0005524">
    <property type="term" value="F:ATP binding"/>
    <property type="evidence" value="ECO:0007669"/>
    <property type="project" value="UniProtKB-KW"/>
</dbReference>
<dbReference type="STRING" id="316057.RPD_4132"/>
<feature type="transmembrane region" description="Helical" evidence="10">
    <location>
        <begin position="193"/>
        <end position="214"/>
    </location>
</feature>
<dbReference type="InterPro" id="IPR003439">
    <property type="entry name" value="ABC_transporter-like_ATP-bd"/>
</dbReference>
<comment type="function">
    <text evidence="9">Involved in beta-(1--&gt;2)glucan export. Transmembrane domains (TMD) form a pore in the inner membrane and the ATP-binding domain (NBD) is responsible for energy generation.</text>
</comment>
<keyword evidence="4 10" id="KW-0812">Transmembrane</keyword>
<dbReference type="Gene3D" id="1.20.1560.10">
    <property type="entry name" value="ABC transporter type 1, transmembrane domain"/>
    <property type="match status" value="1"/>
</dbReference>
<evidence type="ECO:0000256" key="8">
    <source>
        <dbReference type="ARBA" id="ARBA00023136"/>
    </source>
</evidence>
<evidence type="ECO:0000256" key="6">
    <source>
        <dbReference type="ARBA" id="ARBA00022840"/>
    </source>
</evidence>
<dbReference type="InterPro" id="IPR036640">
    <property type="entry name" value="ABC1_TM_sf"/>
</dbReference>
<dbReference type="CDD" id="cd03223">
    <property type="entry name" value="ABCD_peroxisomal_ALDP"/>
    <property type="match status" value="1"/>
</dbReference>
<dbReference type="InterPro" id="IPR050835">
    <property type="entry name" value="ABC_transporter_sub-D"/>
</dbReference>
<evidence type="ECO:0000259" key="12">
    <source>
        <dbReference type="PROSITE" id="PS50929"/>
    </source>
</evidence>
<organism evidence="13 14">
    <name type="scientific">Rhodopseudomonas palustris (strain BisB5)</name>
    <dbReference type="NCBI Taxonomy" id="316057"/>
    <lineage>
        <taxon>Bacteria</taxon>
        <taxon>Pseudomonadati</taxon>
        <taxon>Pseudomonadota</taxon>
        <taxon>Alphaproteobacteria</taxon>
        <taxon>Hyphomicrobiales</taxon>
        <taxon>Nitrobacteraceae</taxon>
        <taxon>Rhodopseudomonas</taxon>
    </lineage>
</organism>
<dbReference type="Gene3D" id="3.40.50.300">
    <property type="entry name" value="P-loop containing nucleotide triphosphate hydrolases"/>
    <property type="match status" value="1"/>
</dbReference>
<feature type="transmembrane region" description="Helical" evidence="10">
    <location>
        <begin position="118"/>
        <end position="138"/>
    </location>
</feature>
<keyword evidence="5" id="KW-0547">Nucleotide-binding</keyword>
<dbReference type="PROSITE" id="PS00211">
    <property type="entry name" value="ABC_TRANSPORTER_1"/>
    <property type="match status" value="1"/>
</dbReference>
<evidence type="ECO:0000256" key="10">
    <source>
        <dbReference type="SAM" id="Phobius"/>
    </source>
</evidence>
<dbReference type="SUPFAM" id="SSF52540">
    <property type="entry name" value="P-loop containing nucleoside triphosphate hydrolases"/>
    <property type="match status" value="1"/>
</dbReference>